<dbReference type="PROSITE" id="PS50088">
    <property type="entry name" value="ANK_REPEAT"/>
    <property type="match status" value="1"/>
</dbReference>
<sequence>MKHSDAIISDSWTRHLMIYANLAERSTSKSYAAILKQVPDYLYARVSHTRRSSTRDCPPFRGVNEFAVVAKLQLFLSEQFSGPEGPRPPPSVLSLFGFALHYTLEYWGTLTLKPSSGEDNMAVYIVGRRPDIAVAVCHKLFHEYLNFCNDDPARMTDSVLLEVLLKLKANPNYKFPYIHHLGRSSFEGRRRFESRWRMPLHIAIEGQSKRCVEVLLKNGADVNHVNSNGYTPLDDTLSAIYTTANRLGGGVPSGKLGGGRASSFNGFILRRVIRAQLASLFTIASLLLDAGAKAGQPVLTNGSMSKNPSHHQLTAQDLDKAQAYGISVDFRVLDPPRIVPSWYGFVLNRIPTFFGAGKSP</sequence>
<dbReference type="InterPro" id="IPR050745">
    <property type="entry name" value="Multifunctional_regulatory"/>
</dbReference>
<keyword evidence="5" id="KW-1185">Reference proteome</keyword>
<dbReference type="InterPro" id="IPR036770">
    <property type="entry name" value="Ankyrin_rpt-contain_sf"/>
</dbReference>
<evidence type="ECO:0000313" key="5">
    <source>
        <dbReference type="Proteomes" id="UP000250140"/>
    </source>
</evidence>
<gene>
    <name evidence="4" type="ORF">AOQ84DRAFT_370585</name>
</gene>
<reference evidence="4 5" key="1">
    <citation type="journal article" date="2016" name="Nat. Commun.">
        <title>Ectomycorrhizal ecology is imprinted in the genome of the dominant symbiotic fungus Cenococcum geophilum.</title>
        <authorList>
            <consortium name="DOE Joint Genome Institute"/>
            <person name="Peter M."/>
            <person name="Kohler A."/>
            <person name="Ohm R.A."/>
            <person name="Kuo A."/>
            <person name="Krutzmann J."/>
            <person name="Morin E."/>
            <person name="Arend M."/>
            <person name="Barry K.W."/>
            <person name="Binder M."/>
            <person name="Choi C."/>
            <person name="Clum A."/>
            <person name="Copeland A."/>
            <person name="Grisel N."/>
            <person name="Haridas S."/>
            <person name="Kipfer T."/>
            <person name="LaButti K."/>
            <person name="Lindquist E."/>
            <person name="Lipzen A."/>
            <person name="Maire R."/>
            <person name="Meier B."/>
            <person name="Mihaltcheva S."/>
            <person name="Molinier V."/>
            <person name="Murat C."/>
            <person name="Poggeler S."/>
            <person name="Quandt C.A."/>
            <person name="Sperisen C."/>
            <person name="Tritt A."/>
            <person name="Tisserant E."/>
            <person name="Crous P.W."/>
            <person name="Henrissat B."/>
            <person name="Nehls U."/>
            <person name="Egli S."/>
            <person name="Spatafora J.W."/>
            <person name="Grigoriev I.V."/>
            <person name="Martin F.M."/>
        </authorList>
    </citation>
    <scope>NUCLEOTIDE SEQUENCE [LARGE SCALE GENOMIC DNA]</scope>
    <source>
        <strain evidence="4 5">CBS 207.34</strain>
    </source>
</reference>
<organism evidence="4 5">
    <name type="scientific">Glonium stellatum</name>
    <dbReference type="NCBI Taxonomy" id="574774"/>
    <lineage>
        <taxon>Eukaryota</taxon>
        <taxon>Fungi</taxon>
        <taxon>Dikarya</taxon>
        <taxon>Ascomycota</taxon>
        <taxon>Pezizomycotina</taxon>
        <taxon>Dothideomycetes</taxon>
        <taxon>Pleosporomycetidae</taxon>
        <taxon>Gloniales</taxon>
        <taxon>Gloniaceae</taxon>
        <taxon>Glonium</taxon>
    </lineage>
</organism>
<dbReference type="OrthoDB" id="1601181at2759"/>
<dbReference type="InterPro" id="IPR002110">
    <property type="entry name" value="Ankyrin_rpt"/>
</dbReference>
<name>A0A8E2FDM7_9PEZI</name>
<dbReference type="PANTHER" id="PTHR24189:SF50">
    <property type="entry name" value="ANKYRIN REPEAT AND SOCS BOX PROTEIN 2"/>
    <property type="match status" value="1"/>
</dbReference>
<protein>
    <submittedName>
        <fullName evidence="4">Uncharacterized protein</fullName>
    </submittedName>
</protein>
<dbReference type="Pfam" id="PF13857">
    <property type="entry name" value="Ank_5"/>
    <property type="match status" value="1"/>
</dbReference>
<dbReference type="PANTHER" id="PTHR24189">
    <property type="entry name" value="MYOTROPHIN"/>
    <property type="match status" value="1"/>
</dbReference>
<evidence type="ECO:0000256" key="2">
    <source>
        <dbReference type="ARBA" id="ARBA00023043"/>
    </source>
</evidence>
<dbReference type="SUPFAM" id="SSF48403">
    <property type="entry name" value="Ankyrin repeat"/>
    <property type="match status" value="1"/>
</dbReference>
<dbReference type="AlphaFoldDB" id="A0A8E2FDM7"/>
<keyword evidence="1" id="KW-0677">Repeat</keyword>
<dbReference type="EMBL" id="KV748474">
    <property type="protein sequence ID" value="OCL15207.1"/>
    <property type="molecule type" value="Genomic_DNA"/>
</dbReference>
<evidence type="ECO:0000256" key="1">
    <source>
        <dbReference type="ARBA" id="ARBA00022737"/>
    </source>
</evidence>
<dbReference type="Proteomes" id="UP000250140">
    <property type="component" value="Unassembled WGS sequence"/>
</dbReference>
<evidence type="ECO:0000256" key="3">
    <source>
        <dbReference type="PROSITE-ProRule" id="PRU00023"/>
    </source>
</evidence>
<accession>A0A8E2FDM7</accession>
<keyword evidence="2 3" id="KW-0040">ANK repeat</keyword>
<dbReference type="PROSITE" id="PS50297">
    <property type="entry name" value="ANK_REP_REGION"/>
    <property type="match status" value="1"/>
</dbReference>
<evidence type="ECO:0000313" key="4">
    <source>
        <dbReference type="EMBL" id="OCL15207.1"/>
    </source>
</evidence>
<feature type="repeat" description="ANK" evidence="3">
    <location>
        <begin position="195"/>
        <end position="227"/>
    </location>
</feature>
<dbReference type="Gene3D" id="1.25.40.20">
    <property type="entry name" value="Ankyrin repeat-containing domain"/>
    <property type="match status" value="1"/>
</dbReference>
<proteinExistence type="predicted"/>